<dbReference type="SUPFAM" id="SSF54523">
    <property type="entry name" value="Pili subunits"/>
    <property type="match status" value="1"/>
</dbReference>
<evidence type="ECO:0008006" key="4">
    <source>
        <dbReference type="Google" id="ProtNLM"/>
    </source>
</evidence>
<dbReference type="Pfam" id="PF07963">
    <property type="entry name" value="N_methyl"/>
    <property type="match status" value="1"/>
</dbReference>
<organism evidence="2 3">
    <name type="scientific">Janthinobacterium svalbardensis</name>
    <dbReference type="NCBI Taxonomy" id="368607"/>
    <lineage>
        <taxon>Bacteria</taxon>
        <taxon>Pseudomonadati</taxon>
        <taxon>Pseudomonadota</taxon>
        <taxon>Betaproteobacteria</taxon>
        <taxon>Burkholderiales</taxon>
        <taxon>Oxalobacteraceae</taxon>
        <taxon>Janthinobacterium</taxon>
    </lineage>
</organism>
<evidence type="ECO:0000313" key="3">
    <source>
        <dbReference type="Proteomes" id="UP000218437"/>
    </source>
</evidence>
<name>A0A290WYF9_9BURK</name>
<dbReference type="KEGG" id="jsv:CNX70_18225"/>
<dbReference type="InterPro" id="IPR012902">
    <property type="entry name" value="N_methyl_site"/>
</dbReference>
<keyword evidence="1" id="KW-0812">Transmembrane</keyword>
<sequence length="183" mass="20024">MKPRISPKNNMLAGKAGQRGFTLFELAVAVSVIAVLVVVLLGRMAVVQQEAERVAVQQTLLALRAGLRMQVLELYASDRQNQVPALAGQNPIDWLAEKPANYLGAYGALEMEKLPQSHWFFNRSNAELIYILNRSNSFAARHSELLRFKVSLRQASATQVQSSSPVDAPEVALIQLGEAGGLK</sequence>
<feature type="transmembrane region" description="Helical" evidence="1">
    <location>
        <begin position="21"/>
        <end position="42"/>
    </location>
</feature>
<protein>
    <recommendedName>
        <fullName evidence="4">Type II secretion system protein</fullName>
    </recommendedName>
</protein>
<dbReference type="AlphaFoldDB" id="A0A290WYF9"/>
<reference evidence="2 3" key="1">
    <citation type="submission" date="2017-09" db="EMBL/GenBank/DDBJ databases">
        <title>Complete genome sequence of Janthinobacterium svalbardensis PAMC 27463.</title>
        <authorList>
            <person name="Cho Y.-J."/>
            <person name="Cho A."/>
            <person name="Kim O.-S."/>
            <person name="Lee J.-I."/>
        </authorList>
    </citation>
    <scope>NUCLEOTIDE SEQUENCE [LARGE SCALE GENOMIC DNA]</scope>
    <source>
        <strain evidence="2 3">PAMC 27463</strain>
    </source>
</reference>
<proteinExistence type="predicted"/>
<dbReference type="EMBL" id="CP023422">
    <property type="protein sequence ID" value="ATD61883.1"/>
    <property type="molecule type" value="Genomic_DNA"/>
</dbReference>
<keyword evidence="3" id="KW-1185">Reference proteome</keyword>
<keyword evidence="1" id="KW-1133">Transmembrane helix</keyword>
<evidence type="ECO:0000313" key="2">
    <source>
        <dbReference type="EMBL" id="ATD61883.1"/>
    </source>
</evidence>
<dbReference type="NCBIfam" id="TIGR02532">
    <property type="entry name" value="IV_pilin_GFxxxE"/>
    <property type="match status" value="1"/>
</dbReference>
<evidence type="ECO:0000256" key="1">
    <source>
        <dbReference type="SAM" id="Phobius"/>
    </source>
</evidence>
<dbReference type="Proteomes" id="UP000218437">
    <property type="component" value="Chromosome"/>
</dbReference>
<gene>
    <name evidence="2" type="ORF">CNX70_18225</name>
</gene>
<keyword evidence="1" id="KW-0472">Membrane</keyword>
<dbReference type="InterPro" id="IPR045584">
    <property type="entry name" value="Pilin-like"/>
</dbReference>
<accession>A0A290WYF9</accession>